<evidence type="ECO:0000313" key="2">
    <source>
        <dbReference type="Proteomes" id="UP001168877"/>
    </source>
</evidence>
<gene>
    <name evidence="1" type="ORF">LWI29_031935</name>
</gene>
<protein>
    <submittedName>
        <fullName evidence="1">Uncharacterized protein</fullName>
    </submittedName>
</protein>
<reference evidence="1" key="2">
    <citation type="submission" date="2023-06" db="EMBL/GenBank/DDBJ databases">
        <authorList>
            <person name="Swenson N.G."/>
            <person name="Wegrzyn J.L."/>
            <person name="Mcevoy S.L."/>
        </authorList>
    </citation>
    <scope>NUCLEOTIDE SEQUENCE</scope>
    <source>
        <strain evidence="1">NS2018</strain>
        <tissue evidence="1">Leaf</tissue>
    </source>
</reference>
<sequence length="230" mass="25451">MNDLDLEDLYPNCLCGRRAGLCTSWTNANPEGVSGVAQISRFVLISYQKRKQCNRGVPKKKAESKSMSSTGEMEIIKGELMNVQENHFRNEVEDGNDSSIYTIFHVLLQCKLLCGHALGNQSSRGISGFAKNQATFVGKWDGSFFVLETNTLWFWKHLAHGCNVQNTGGALFVLVLFLLRSFILPKAQIPVWWSWGYLINQGNVTSLGVSSQSNAAAGEDINEVEDVGLL</sequence>
<organism evidence="1 2">
    <name type="scientific">Acer saccharum</name>
    <name type="common">Sugar maple</name>
    <dbReference type="NCBI Taxonomy" id="4024"/>
    <lineage>
        <taxon>Eukaryota</taxon>
        <taxon>Viridiplantae</taxon>
        <taxon>Streptophyta</taxon>
        <taxon>Embryophyta</taxon>
        <taxon>Tracheophyta</taxon>
        <taxon>Spermatophyta</taxon>
        <taxon>Magnoliopsida</taxon>
        <taxon>eudicotyledons</taxon>
        <taxon>Gunneridae</taxon>
        <taxon>Pentapetalae</taxon>
        <taxon>rosids</taxon>
        <taxon>malvids</taxon>
        <taxon>Sapindales</taxon>
        <taxon>Sapindaceae</taxon>
        <taxon>Hippocastanoideae</taxon>
        <taxon>Acereae</taxon>
        <taxon>Acer</taxon>
    </lineage>
</organism>
<dbReference type="AlphaFoldDB" id="A0AA39SS22"/>
<dbReference type="EMBL" id="JAUESC010000004">
    <property type="protein sequence ID" value="KAK0598131.1"/>
    <property type="molecule type" value="Genomic_DNA"/>
</dbReference>
<accession>A0AA39SS22</accession>
<proteinExistence type="predicted"/>
<comment type="caution">
    <text evidence="1">The sequence shown here is derived from an EMBL/GenBank/DDBJ whole genome shotgun (WGS) entry which is preliminary data.</text>
</comment>
<reference evidence="1" key="1">
    <citation type="journal article" date="2022" name="Plant J.">
        <title>Strategies of tolerance reflected in two North American maple genomes.</title>
        <authorList>
            <person name="McEvoy S.L."/>
            <person name="Sezen U.U."/>
            <person name="Trouern-Trend A."/>
            <person name="McMahon S.M."/>
            <person name="Schaberg P.G."/>
            <person name="Yang J."/>
            <person name="Wegrzyn J.L."/>
            <person name="Swenson N.G."/>
        </authorList>
    </citation>
    <scope>NUCLEOTIDE SEQUENCE</scope>
    <source>
        <strain evidence="1">NS2018</strain>
    </source>
</reference>
<dbReference type="Proteomes" id="UP001168877">
    <property type="component" value="Unassembled WGS sequence"/>
</dbReference>
<name>A0AA39SS22_ACESA</name>
<keyword evidence="2" id="KW-1185">Reference proteome</keyword>
<evidence type="ECO:0000313" key="1">
    <source>
        <dbReference type="EMBL" id="KAK0598131.1"/>
    </source>
</evidence>